<protein>
    <submittedName>
        <fullName evidence="3 5">Internalin-A</fullName>
    </submittedName>
</protein>
<dbReference type="PROSITE" id="PS51450">
    <property type="entry name" value="LRR"/>
    <property type="match status" value="4"/>
</dbReference>
<organism evidence="3">
    <name type="scientific">Hexamita inflata</name>
    <dbReference type="NCBI Taxonomy" id="28002"/>
    <lineage>
        <taxon>Eukaryota</taxon>
        <taxon>Metamonada</taxon>
        <taxon>Diplomonadida</taxon>
        <taxon>Hexamitidae</taxon>
        <taxon>Hexamitinae</taxon>
        <taxon>Hexamita</taxon>
    </lineage>
</organism>
<dbReference type="InterPro" id="IPR050836">
    <property type="entry name" value="SDS22/Internalin_LRR"/>
</dbReference>
<evidence type="ECO:0000313" key="3">
    <source>
        <dbReference type="EMBL" id="CAI9964504.1"/>
    </source>
</evidence>
<keyword evidence="1" id="KW-0433">Leucine-rich repeat</keyword>
<dbReference type="PANTHER" id="PTHR46652:SF3">
    <property type="entry name" value="LEUCINE-RICH REPEAT-CONTAINING PROTEIN 9"/>
    <property type="match status" value="1"/>
</dbReference>
<evidence type="ECO:0000313" key="4">
    <source>
        <dbReference type="EMBL" id="CAI9964516.1"/>
    </source>
</evidence>
<dbReference type="PANTHER" id="PTHR46652">
    <property type="entry name" value="LEUCINE-RICH REPEAT AND IQ DOMAIN-CONTAINING PROTEIN 1-RELATED"/>
    <property type="match status" value="1"/>
</dbReference>
<dbReference type="Proteomes" id="UP001642409">
    <property type="component" value="Unassembled WGS sequence"/>
</dbReference>
<accession>A0AA86R2H9</accession>
<dbReference type="EMBL" id="CATOUU010000977">
    <property type="protein sequence ID" value="CAI9964516.1"/>
    <property type="molecule type" value="Genomic_DNA"/>
</dbReference>
<evidence type="ECO:0000256" key="1">
    <source>
        <dbReference type="ARBA" id="ARBA00022614"/>
    </source>
</evidence>
<dbReference type="EMBL" id="CATOUU010000977">
    <property type="protein sequence ID" value="CAI9964504.1"/>
    <property type="molecule type" value="Genomic_DNA"/>
</dbReference>
<reference evidence="5 7" key="2">
    <citation type="submission" date="2024-07" db="EMBL/GenBank/DDBJ databases">
        <authorList>
            <person name="Akdeniz Z."/>
        </authorList>
    </citation>
    <scope>NUCLEOTIDE SEQUENCE [LARGE SCALE GENOMIC DNA]</scope>
</reference>
<dbReference type="InterPro" id="IPR032675">
    <property type="entry name" value="LRR_dom_sf"/>
</dbReference>
<name>A0AA86R2H9_9EUKA</name>
<reference evidence="3" key="1">
    <citation type="submission" date="2023-06" db="EMBL/GenBank/DDBJ databases">
        <authorList>
            <person name="Kurt Z."/>
        </authorList>
    </citation>
    <scope>NUCLEOTIDE SEQUENCE</scope>
</reference>
<dbReference type="Pfam" id="PF12799">
    <property type="entry name" value="LRR_4"/>
    <property type="match status" value="2"/>
</dbReference>
<comment type="caution">
    <text evidence="3">The sequence shown here is derived from an EMBL/GenBank/DDBJ whole genome shotgun (WGS) entry which is preliminary data.</text>
</comment>
<dbReference type="AlphaFoldDB" id="A0AA86R2H9"/>
<dbReference type="SMART" id="SM00365">
    <property type="entry name" value="LRR_SD22"/>
    <property type="match status" value="5"/>
</dbReference>
<evidence type="ECO:0000256" key="2">
    <source>
        <dbReference type="ARBA" id="ARBA00022737"/>
    </source>
</evidence>
<proteinExistence type="predicted"/>
<dbReference type="InterPro" id="IPR025875">
    <property type="entry name" value="Leu-rich_rpt_4"/>
</dbReference>
<keyword evidence="2" id="KW-0677">Repeat</keyword>
<evidence type="ECO:0000313" key="7">
    <source>
        <dbReference type="Proteomes" id="UP001642409"/>
    </source>
</evidence>
<keyword evidence="7" id="KW-1185">Reference proteome</keyword>
<gene>
    <name evidence="5" type="ORF">HINF_LOCUS48833</name>
    <name evidence="6" type="ORF">HINF_LOCUS48846</name>
    <name evidence="3" type="ORF">HINF_LOCUS52149</name>
    <name evidence="4" type="ORF">HINF_LOCUS52161</name>
</gene>
<dbReference type="InterPro" id="IPR001611">
    <property type="entry name" value="Leu-rich_rpt"/>
</dbReference>
<evidence type="ECO:0000313" key="6">
    <source>
        <dbReference type="EMBL" id="CAL6059646.1"/>
    </source>
</evidence>
<dbReference type="Gene3D" id="3.80.10.10">
    <property type="entry name" value="Ribonuclease Inhibitor"/>
    <property type="match status" value="1"/>
</dbReference>
<dbReference type="EMBL" id="CAXDID020000226">
    <property type="protein sequence ID" value="CAL6059620.1"/>
    <property type="molecule type" value="Genomic_DNA"/>
</dbReference>
<sequence>MKLTKKYILECLNLNQRFKVSSEEQLVDVLRMNIKLESQLLSLCDTSNIVDLQKLTSCKTNIRNISLLRKLVNLTTLNISRNQISDILPISNLVGLRTLCASENRISDIDPLENLVKLQYVDCVDNRIQGVQPLANLANVEELHLSINNISSLEPLKDLKLLRKLYLDRNQVKDLSPLCHLKQLNVLRLDQNLVFDVTPLQRLPLYKLSLAYNQVQDISPLGRIKFKDQDPGYRVLIRQFMTGRLKVKSLVLQLSELLSLFPFITLTSFQNRVIFCPFEKYRFFEVAENSHTSYIYDDYKSPELPAYFIILLLSSFHINVNPVYVFNNFLVHYFNLNFHI</sequence>
<evidence type="ECO:0000313" key="5">
    <source>
        <dbReference type="EMBL" id="CAL6059620.1"/>
    </source>
</evidence>
<dbReference type="SUPFAM" id="SSF52058">
    <property type="entry name" value="L domain-like"/>
    <property type="match status" value="1"/>
</dbReference>
<dbReference type="EMBL" id="CAXDID020000226">
    <property type="protein sequence ID" value="CAL6059646.1"/>
    <property type="molecule type" value="Genomic_DNA"/>
</dbReference>